<name>A0AAW1UNY7_9CUCU</name>
<evidence type="ECO:0000259" key="1">
    <source>
        <dbReference type="PROSITE" id="PS50076"/>
    </source>
</evidence>
<dbReference type="PROSITE" id="PS50076">
    <property type="entry name" value="DNAJ_2"/>
    <property type="match status" value="1"/>
</dbReference>
<evidence type="ECO:0000313" key="2">
    <source>
        <dbReference type="EMBL" id="KAK9885281.1"/>
    </source>
</evidence>
<comment type="caution">
    <text evidence="2">The sequence shown here is derived from an EMBL/GenBank/DDBJ whole genome shotgun (WGS) entry which is preliminary data.</text>
</comment>
<dbReference type="EMBL" id="JARQZJ010000095">
    <property type="protein sequence ID" value="KAK9885281.1"/>
    <property type="molecule type" value="Genomic_DNA"/>
</dbReference>
<accession>A0AAW1UNY7</accession>
<dbReference type="Pfam" id="PF00226">
    <property type="entry name" value="DnaJ"/>
    <property type="match status" value="1"/>
</dbReference>
<feature type="domain" description="J" evidence="1">
    <location>
        <begin position="52"/>
        <end position="141"/>
    </location>
</feature>
<dbReference type="SUPFAM" id="SSF46565">
    <property type="entry name" value="Chaperone J-domain"/>
    <property type="match status" value="1"/>
</dbReference>
<evidence type="ECO:0000313" key="3">
    <source>
        <dbReference type="Proteomes" id="UP001431783"/>
    </source>
</evidence>
<sequence>MNLVFIFSNFQNRAIPNLKLKLSQMRLVNRRIPFNMKFVRMLSGPYKLDIKRCYEILEIPEGSNQDQIRNAYLLLVKKYHPDSVSGKANADKFYEVDKAFKTLCADIAREKMADNEENVEIHDIKHTAPQHRQYLNYDGYGIGNPAQREKQYTKARAIKASQNVFKYQVEKSMAANHALVEKKSLRHDIKTKYGIDRLVEDLIQESISKGDFNKLSGVGKPLKEKLNRNPYVDFITHKFNEILIDNGCTPEWITLNKEIREDLTTLRNQLREVRQYFKKYPLNEEDAYRWQESVSKYESRVKDLNSKIDKFNLVVPILNKQCFHINLKQEAQNILENGTYSSDDNLKKCSKGYPETRNVNTSTRTDTLFGFLGKLLQ</sequence>
<dbReference type="AlphaFoldDB" id="A0AAW1UNY7"/>
<dbReference type="PRINTS" id="PR00625">
    <property type="entry name" value="JDOMAIN"/>
</dbReference>
<dbReference type="PANTHER" id="PTHR39158">
    <property type="entry name" value="OS08G0560600 PROTEIN"/>
    <property type="match status" value="1"/>
</dbReference>
<dbReference type="Gene3D" id="1.10.287.110">
    <property type="entry name" value="DnaJ domain"/>
    <property type="match status" value="1"/>
</dbReference>
<dbReference type="SMART" id="SM00271">
    <property type="entry name" value="DnaJ"/>
    <property type="match status" value="1"/>
</dbReference>
<reference evidence="2 3" key="1">
    <citation type="submission" date="2023-03" db="EMBL/GenBank/DDBJ databases">
        <title>Genome insight into feeding habits of ladybird beetles.</title>
        <authorList>
            <person name="Li H.-S."/>
            <person name="Huang Y.-H."/>
            <person name="Pang H."/>
        </authorList>
    </citation>
    <scope>NUCLEOTIDE SEQUENCE [LARGE SCALE GENOMIC DNA]</scope>
    <source>
        <strain evidence="2">SYSU_2023b</strain>
        <tissue evidence="2">Whole body</tissue>
    </source>
</reference>
<dbReference type="PANTHER" id="PTHR39158:SF1">
    <property type="entry name" value="DNAJ HOMOLOG SUBFAMILY C MEMBER 28"/>
    <property type="match status" value="1"/>
</dbReference>
<dbReference type="InterPro" id="IPR036869">
    <property type="entry name" value="J_dom_sf"/>
</dbReference>
<keyword evidence="3" id="KW-1185">Reference proteome</keyword>
<proteinExistence type="predicted"/>
<gene>
    <name evidence="2" type="ORF">WA026_010776</name>
</gene>
<dbReference type="CDD" id="cd06257">
    <property type="entry name" value="DnaJ"/>
    <property type="match status" value="1"/>
</dbReference>
<organism evidence="2 3">
    <name type="scientific">Henosepilachna vigintioctopunctata</name>
    <dbReference type="NCBI Taxonomy" id="420089"/>
    <lineage>
        <taxon>Eukaryota</taxon>
        <taxon>Metazoa</taxon>
        <taxon>Ecdysozoa</taxon>
        <taxon>Arthropoda</taxon>
        <taxon>Hexapoda</taxon>
        <taxon>Insecta</taxon>
        <taxon>Pterygota</taxon>
        <taxon>Neoptera</taxon>
        <taxon>Endopterygota</taxon>
        <taxon>Coleoptera</taxon>
        <taxon>Polyphaga</taxon>
        <taxon>Cucujiformia</taxon>
        <taxon>Coccinelloidea</taxon>
        <taxon>Coccinellidae</taxon>
        <taxon>Epilachninae</taxon>
        <taxon>Epilachnini</taxon>
        <taxon>Henosepilachna</taxon>
    </lineage>
</organism>
<protein>
    <recommendedName>
        <fullName evidence="1">J domain-containing protein</fullName>
    </recommendedName>
</protein>
<dbReference type="Proteomes" id="UP001431783">
    <property type="component" value="Unassembled WGS sequence"/>
</dbReference>
<dbReference type="Pfam" id="PF09350">
    <property type="entry name" value="DJC28_CD"/>
    <property type="match status" value="1"/>
</dbReference>
<dbReference type="InterPro" id="IPR052573">
    <property type="entry name" value="DnaJ_C_subfamily_28"/>
</dbReference>
<dbReference type="InterPro" id="IPR001623">
    <property type="entry name" value="DnaJ_domain"/>
</dbReference>
<dbReference type="InterPro" id="IPR018961">
    <property type="entry name" value="DnaJ_homolog_subfam-C_membr-28"/>
</dbReference>